<proteinExistence type="predicted"/>
<dbReference type="GO" id="GO:0003916">
    <property type="term" value="F:DNA topoisomerase activity"/>
    <property type="evidence" value="ECO:0007669"/>
    <property type="project" value="InterPro"/>
</dbReference>
<dbReference type="GO" id="GO:0005694">
    <property type="term" value="C:chromosome"/>
    <property type="evidence" value="ECO:0007669"/>
    <property type="project" value="InterPro"/>
</dbReference>
<dbReference type="EMBL" id="DUJR01000025">
    <property type="protein sequence ID" value="HII59881.1"/>
    <property type="molecule type" value="Genomic_DNA"/>
</dbReference>
<reference evidence="2" key="1">
    <citation type="journal article" date="2020" name="bioRxiv">
        <title>A rank-normalized archaeal taxonomy based on genome phylogeny resolves widespread incomplete and uneven classifications.</title>
        <authorList>
            <person name="Rinke C."/>
            <person name="Chuvochina M."/>
            <person name="Mussig A.J."/>
            <person name="Chaumeil P.-A."/>
            <person name="Waite D.W."/>
            <person name="Whitman W.B."/>
            <person name="Parks D.H."/>
            <person name="Hugenholtz P."/>
        </authorList>
    </citation>
    <scope>NUCLEOTIDE SEQUENCE</scope>
    <source>
        <strain evidence="2">UBA8849</strain>
    </source>
</reference>
<dbReference type="Proteomes" id="UP000645676">
    <property type="component" value="Unassembled WGS sequence"/>
</dbReference>
<dbReference type="SUPFAM" id="SSF57783">
    <property type="entry name" value="Zinc beta-ribbon"/>
    <property type="match status" value="1"/>
</dbReference>
<dbReference type="Pfam" id="PF01396">
    <property type="entry name" value="Zn_ribbon_Top1"/>
    <property type="match status" value="1"/>
</dbReference>
<dbReference type="Gene3D" id="3.30.65.10">
    <property type="entry name" value="Bacterial Topoisomerase I, domain 1"/>
    <property type="match status" value="1"/>
</dbReference>
<sequence>MGEVLNELFEILSKDLHFNATKLNSETYEQNWKVPEGFISIIGIENAKMPVFYYGITNSYKKEFEIKKVISPKGQKQIFARIYYIFDRRDIIEKEKYVVANAFNGLLLLIKFDKTEFIEKAIEMLTKGYEEDNFIKEVLNNIKEKNMFDNIDETIRFVANRDYNWLIGRIKYNMGILEYSGQGYYLIPIKTNMQITPGIKINNGRVIIDLENSHLFKNFIVYVDTINNKIIYNKERLCNKNPAILDIMSKIDDNTCPWCGAKLRVVRTKKGEFLGCTNYPNCLYRRFPKKN</sequence>
<accession>A0A832T4A1</accession>
<evidence type="ECO:0000259" key="1">
    <source>
        <dbReference type="Pfam" id="PF01396"/>
    </source>
</evidence>
<evidence type="ECO:0000313" key="3">
    <source>
        <dbReference type="Proteomes" id="UP000645676"/>
    </source>
</evidence>
<dbReference type="GO" id="GO:0003677">
    <property type="term" value="F:DNA binding"/>
    <property type="evidence" value="ECO:0007669"/>
    <property type="project" value="InterPro"/>
</dbReference>
<dbReference type="RefSeq" id="WP_064496574.1">
    <property type="nucleotide sequence ID" value="NC_000909.1"/>
</dbReference>
<dbReference type="GO" id="GO:0006265">
    <property type="term" value="P:DNA topological change"/>
    <property type="evidence" value="ECO:0007669"/>
    <property type="project" value="InterPro"/>
</dbReference>
<dbReference type="InterPro" id="IPR013498">
    <property type="entry name" value="Topo_IA_Znf"/>
</dbReference>
<feature type="domain" description="DNA topoisomerase type IA zn finger" evidence="1">
    <location>
        <begin position="254"/>
        <end position="291"/>
    </location>
</feature>
<gene>
    <name evidence="2" type="ORF">HA335_04810</name>
</gene>
<organism evidence="2 3">
    <name type="scientific">Methanocaldococcus jannaschii</name>
    <dbReference type="NCBI Taxonomy" id="2190"/>
    <lineage>
        <taxon>Archaea</taxon>
        <taxon>Methanobacteriati</taxon>
        <taxon>Methanobacteriota</taxon>
        <taxon>Methanomada group</taxon>
        <taxon>Methanococci</taxon>
        <taxon>Methanococcales</taxon>
        <taxon>Methanocaldococcaceae</taxon>
        <taxon>Methanocaldococcus</taxon>
    </lineage>
</organism>
<comment type="caution">
    <text evidence="2">The sequence shown here is derived from an EMBL/GenBank/DDBJ whole genome shotgun (WGS) entry which is preliminary data.</text>
</comment>
<protein>
    <recommendedName>
        <fullName evidence="1">DNA topoisomerase type IA zn finger domain-containing protein</fullName>
    </recommendedName>
</protein>
<name>A0A832T4A1_9EURY</name>
<dbReference type="AlphaFoldDB" id="A0A832T4A1"/>
<evidence type="ECO:0000313" key="2">
    <source>
        <dbReference type="EMBL" id="HII59881.1"/>
    </source>
</evidence>